<evidence type="ECO:0000313" key="2">
    <source>
        <dbReference type="EMBL" id="MCL7035512.1"/>
    </source>
</evidence>
<dbReference type="GO" id="GO:0031416">
    <property type="term" value="C:NatB complex"/>
    <property type="evidence" value="ECO:0007669"/>
    <property type="project" value="TreeGrafter"/>
</dbReference>
<dbReference type="PANTHER" id="PTHR22767:SF3">
    <property type="entry name" value="N-ALPHA-ACETYLTRANSFERASE 25, NATB AUXILIARY SUBUNIT"/>
    <property type="match status" value="1"/>
</dbReference>
<accession>A0AA41S9T2</accession>
<sequence length="365" mass="42057">MGIFEWLRPEIEDKQEIKIGFEVMMSFHLTTKSVVLNNQIKLVKDYIESRQFINDLKHINVLQSKIPPSALVLALKALVYEKIASKDEVLSVCSDAKKHMFSDIYCLPDMLATLDTVCQRLNRLDMALGYYEHACGKDCDSLELMRGLFNCYARQSSFAKQLEVSLRMYKLVREDKFLFWAVFCIQLLVLWHLLNKYGMDHFSDEPEAFLVYMSIPELQEMDKPVREILYKLGPTLLVVKADKHHLEEGKLLAHVCDYAAAVELLKKILESCSPGDWESLINDFSRSLGDDSKWCGGATENKIQPPVFLACKLSQLPNEKCGSKILEALKLSNLENGWNRCHPDRKGNDLFEEAIYEYFTRFLCL</sequence>
<reference evidence="2" key="1">
    <citation type="submission" date="2022-03" db="EMBL/GenBank/DDBJ databases">
        <title>A functionally conserved STORR gene fusion in Papaver species that diverged 16.8 million years ago.</title>
        <authorList>
            <person name="Catania T."/>
        </authorList>
    </citation>
    <scope>NUCLEOTIDE SEQUENCE</scope>
    <source>
        <strain evidence="2">S-191538</strain>
    </source>
</reference>
<dbReference type="PANTHER" id="PTHR22767">
    <property type="entry name" value="N-TERMINAL ACETYLTRANSFERASE-RELATED"/>
    <property type="match status" value="1"/>
</dbReference>
<dbReference type="Proteomes" id="UP001177140">
    <property type="component" value="Unassembled WGS sequence"/>
</dbReference>
<keyword evidence="1" id="KW-1133">Transmembrane helix</keyword>
<organism evidence="2 3">
    <name type="scientific">Papaver nudicaule</name>
    <name type="common">Iceland poppy</name>
    <dbReference type="NCBI Taxonomy" id="74823"/>
    <lineage>
        <taxon>Eukaryota</taxon>
        <taxon>Viridiplantae</taxon>
        <taxon>Streptophyta</taxon>
        <taxon>Embryophyta</taxon>
        <taxon>Tracheophyta</taxon>
        <taxon>Spermatophyta</taxon>
        <taxon>Magnoliopsida</taxon>
        <taxon>Ranunculales</taxon>
        <taxon>Papaveraceae</taxon>
        <taxon>Papaveroideae</taxon>
        <taxon>Papaver</taxon>
    </lineage>
</organism>
<feature type="transmembrane region" description="Helical" evidence="1">
    <location>
        <begin position="177"/>
        <end position="194"/>
    </location>
</feature>
<dbReference type="Gene3D" id="1.25.40.1040">
    <property type="match status" value="1"/>
</dbReference>
<protein>
    <submittedName>
        <fullName evidence="2">Uncharacterized protein</fullName>
    </submittedName>
</protein>
<evidence type="ECO:0000256" key="1">
    <source>
        <dbReference type="SAM" id="Phobius"/>
    </source>
</evidence>
<keyword evidence="1" id="KW-0812">Transmembrane</keyword>
<keyword evidence="1" id="KW-0472">Membrane</keyword>
<dbReference type="EMBL" id="JAJJMA010157653">
    <property type="protein sequence ID" value="MCL7035512.1"/>
    <property type="molecule type" value="Genomic_DNA"/>
</dbReference>
<gene>
    <name evidence="2" type="ORF">MKW94_015562</name>
</gene>
<proteinExistence type="predicted"/>
<evidence type="ECO:0000313" key="3">
    <source>
        <dbReference type="Proteomes" id="UP001177140"/>
    </source>
</evidence>
<keyword evidence="3" id="KW-1185">Reference proteome</keyword>
<dbReference type="AlphaFoldDB" id="A0AA41S9T2"/>
<name>A0AA41S9T2_PAPNU</name>
<comment type="caution">
    <text evidence="2">The sequence shown here is derived from an EMBL/GenBank/DDBJ whole genome shotgun (WGS) entry which is preliminary data.</text>
</comment>